<accession>A0AAJ1IDF4</accession>
<dbReference type="Gene3D" id="3.30.830.10">
    <property type="entry name" value="Metalloenzyme, LuxS/M16 peptidase-like"/>
    <property type="match status" value="4"/>
</dbReference>
<comment type="caution">
    <text evidence="3">The sequence shown here is derived from an EMBL/GenBank/DDBJ whole genome shotgun (WGS) entry which is preliminary data.</text>
</comment>
<evidence type="ECO:0000313" key="3">
    <source>
        <dbReference type="EMBL" id="MDC7227204.1"/>
    </source>
</evidence>
<dbReference type="GO" id="GO:0046872">
    <property type="term" value="F:metal ion binding"/>
    <property type="evidence" value="ECO:0007669"/>
    <property type="project" value="InterPro"/>
</dbReference>
<dbReference type="InterPro" id="IPR013578">
    <property type="entry name" value="Peptidase_M16C_assoc"/>
</dbReference>
<dbReference type="PANTHER" id="PTHR43016">
    <property type="entry name" value="PRESEQUENCE PROTEASE"/>
    <property type="match status" value="1"/>
</dbReference>
<feature type="region of interest" description="Disordered" evidence="1">
    <location>
        <begin position="259"/>
        <end position="282"/>
    </location>
</feature>
<dbReference type="GO" id="GO:0016485">
    <property type="term" value="P:protein processing"/>
    <property type="evidence" value="ECO:0007669"/>
    <property type="project" value="TreeGrafter"/>
</dbReference>
<dbReference type="InterPro" id="IPR007863">
    <property type="entry name" value="Peptidase_M16_C"/>
</dbReference>
<protein>
    <submittedName>
        <fullName evidence="3">Insulinase family protein</fullName>
    </submittedName>
</protein>
<proteinExistence type="predicted"/>
<dbReference type="SMART" id="SM01264">
    <property type="entry name" value="M16C_associated"/>
    <property type="match status" value="1"/>
</dbReference>
<evidence type="ECO:0000313" key="4">
    <source>
        <dbReference type="Proteomes" id="UP001221217"/>
    </source>
</evidence>
<feature type="domain" description="Peptidase M16C associated" evidence="2">
    <location>
        <begin position="465"/>
        <end position="715"/>
    </location>
</feature>
<dbReference type="AlphaFoldDB" id="A0AAJ1IDF4"/>
<dbReference type="GO" id="GO:0004222">
    <property type="term" value="F:metalloendopeptidase activity"/>
    <property type="evidence" value="ECO:0007669"/>
    <property type="project" value="TreeGrafter"/>
</dbReference>
<dbReference type="Pfam" id="PF08367">
    <property type="entry name" value="M16C_assoc"/>
    <property type="match status" value="1"/>
</dbReference>
<dbReference type="Proteomes" id="UP001221217">
    <property type="component" value="Unassembled WGS sequence"/>
</dbReference>
<dbReference type="InterPro" id="IPR011765">
    <property type="entry name" value="Pept_M16_N"/>
</dbReference>
<evidence type="ECO:0000256" key="1">
    <source>
        <dbReference type="SAM" id="MobiDB-lite"/>
    </source>
</evidence>
<organism evidence="3 4">
    <name type="scientific">Candidatus Thalassospirochaeta sargassi</name>
    <dbReference type="NCBI Taxonomy" id="3119039"/>
    <lineage>
        <taxon>Bacteria</taxon>
        <taxon>Pseudomonadati</taxon>
        <taxon>Spirochaetota</taxon>
        <taxon>Spirochaetia</taxon>
        <taxon>Spirochaetales</taxon>
        <taxon>Spirochaetaceae</taxon>
        <taxon>Candidatus Thalassospirochaeta</taxon>
    </lineage>
</organism>
<dbReference type="PANTHER" id="PTHR43016:SF13">
    <property type="entry name" value="PRESEQUENCE PROTEASE, MITOCHONDRIAL"/>
    <property type="match status" value="1"/>
</dbReference>
<dbReference type="Pfam" id="PF05193">
    <property type="entry name" value="Peptidase_M16_C"/>
    <property type="match status" value="1"/>
</dbReference>
<reference evidence="3 4" key="1">
    <citation type="submission" date="2022-12" db="EMBL/GenBank/DDBJ databases">
        <title>Metagenome assembled genome from gulf of manar.</title>
        <authorList>
            <person name="Kohli P."/>
            <person name="Pk S."/>
            <person name="Venkata Ramana C."/>
            <person name="Sasikala C."/>
        </authorList>
    </citation>
    <scope>NUCLEOTIDE SEQUENCE [LARGE SCALE GENOMIC DNA]</scope>
    <source>
        <strain evidence="3">JB008</strain>
    </source>
</reference>
<dbReference type="EMBL" id="JAQQAL010000023">
    <property type="protein sequence ID" value="MDC7227204.1"/>
    <property type="molecule type" value="Genomic_DNA"/>
</dbReference>
<dbReference type="Pfam" id="PF22516">
    <property type="entry name" value="PreP_C"/>
    <property type="match status" value="1"/>
</dbReference>
<dbReference type="Pfam" id="PF00675">
    <property type="entry name" value="Peptidase_M16"/>
    <property type="match status" value="1"/>
</dbReference>
<dbReference type="InterPro" id="IPR011249">
    <property type="entry name" value="Metalloenz_LuxS/M16"/>
</dbReference>
<name>A0AAJ1IDF4_9SPIO</name>
<dbReference type="SUPFAM" id="SSF63411">
    <property type="entry name" value="LuxS/MPP-like metallohydrolase"/>
    <property type="match status" value="4"/>
</dbReference>
<gene>
    <name evidence="3" type="ORF">PQJ61_10625</name>
</gene>
<sequence>MTRLKPGDSLHGFTVMEVNEISEYRGTGIRLIHDLTGADVYHLHNDDKENLFSFAFKTPASDNTGVSHILEHCVLAGSQKYPIKDPFLSMMNGSMNTFLNAMTYPDKTVFPAASTVPKDYFNLMSVYADAVFFPLLREEMFMQEGIRFEPQEDGSAQPSGVVFNEMKGAYSNHDSIAAEYSYRYMFPESPYKWDSGGEPSAIPSLTYEDFKAWHARFYHPSNCRIFLYGDIDTAEQLEFLQENALSRFGGKAEPAEDISIQPSWDKSRDARVSSPLSGDEDEAGATLTLNWKCGSSENSINILAFEVLTEALMGNMGAPLYKAVVESGIGEDLSPVSGLDTDLREMVFSVGVRGSSRERSGDFDKLIMDELRKLADEGIPELSLAGAMHRVEFRNREIKGGAPFGLRLMGRSLKGWLHGGSPEDTISFKEPMEELRNLYETEPGFFEDMIRKWLIENNHRLMLVIEPDATHNDKMEKAVADAVADIRGNLSPAELEAEKQKVDSFRVFQEASDSEEELSKIPSLDLEDVPDKIRLIKTEQDEVAGVPLYKHELFTNGIIYIDFAIDIRDISDDEGMLLPFLSRMICSSGLPGRSYDQVALELALKTGGLYTFLESSRTADASVERKDYLFFRLKTLEKDLDQAFELASDMLLQSEIGDPVRVRDLLFEMRNDFKSSIVPAGHSFCSVKAAAEFDRVLEREDEWRGSRQLMFLNDLTARADESIPSVCISLESMRSRLLNRSRLVFNLTCAGSSMDAVERKLAAFIDRLPSEDAAAAIDPELHIGDLQKTPKYNYGALSVPTSVFFTARTMPASFLGDPGHAHESLLAHMMKTNDLWEEVRMKNGAYGVYASVNGTEGLITVSTYRDPNPGANLKAFEAALDAAAAGRYSENDLRKAIITVVGRDLKPLSPAEESLIGFRRDLYRITDETRQNKREAMLDTTTDDIKAAAARLRKNLKGSVSVVMGPEDVLKELAAEYGEELTENTLTLPM</sequence>
<dbReference type="FunFam" id="3.30.830.10:FF:000011">
    <property type="entry name" value="Presequence protease, mitochondrial"/>
    <property type="match status" value="1"/>
</dbReference>
<evidence type="ECO:0000259" key="2">
    <source>
        <dbReference type="SMART" id="SM01264"/>
    </source>
</evidence>
<dbReference type="InterPro" id="IPR055130">
    <property type="entry name" value="PreP_C"/>
</dbReference>